<dbReference type="Proteomes" id="UP001516400">
    <property type="component" value="Unassembled WGS sequence"/>
</dbReference>
<name>A0ABD2NSM2_9CUCU</name>
<proteinExistence type="predicted"/>
<feature type="transmembrane region" description="Helical" evidence="1">
    <location>
        <begin position="31"/>
        <end position="52"/>
    </location>
</feature>
<comment type="caution">
    <text evidence="2">The sequence shown here is derived from an EMBL/GenBank/DDBJ whole genome shotgun (WGS) entry which is preliminary data.</text>
</comment>
<organism evidence="2 3">
    <name type="scientific">Cryptolaemus montrouzieri</name>
    <dbReference type="NCBI Taxonomy" id="559131"/>
    <lineage>
        <taxon>Eukaryota</taxon>
        <taxon>Metazoa</taxon>
        <taxon>Ecdysozoa</taxon>
        <taxon>Arthropoda</taxon>
        <taxon>Hexapoda</taxon>
        <taxon>Insecta</taxon>
        <taxon>Pterygota</taxon>
        <taxon>Neoptera</taxon>
        <taxon>Endopterygota</taxon>
        <taxon>Coleoptera</taxon>
        <taxon>Polyphaga</taxon>
        <taxon>Cucujiformia</taxon>
        <taxon>Coccinelloidea</taxon>
        <taxon>Coccinellidae</taxon>
        <taxon>Scymninae</taxon>
        <taxon>Scymnini</taxon>
        <taxon>Cryptolaemus</taxon>
    </lineage>
</organism>
<dbReference type="AlphaFoldDB" id="A0ABD2NSM2"/>
<reference evidence="2 3" key="1">
    <citation type="journal article" date="2021" name="BMC Biol.">
        <title>Horizontally acquired antibacterial genes associated with adaptive radiation of ladybird beetles.</title>
        <authorList>
            <person name="Li H.S."/>
            <person name="Tang X.F."/>
            <person name="Huang Y.H."/>
            <person name="Xu Z.Y."/>
            <person name="Chen M.L."/>
            <person name="Du X.Y."/>
            <person name="Qiu B.Y."/>
            <person name="Chen P.T."/>
            <person name="Zhang W."/>
            <person name="Slipinski A."/>
            <person name="Escalona H.E."/>
            <person name="Waterhouse R.M."/>
            <person name="Zwick A."/>
            <person name="Pang H."/>
        </authorList>
    </citation>
    <scope>NUCLEOTIDE SEQUENCE [LARGE SCALE GENOMIC DNA]</scope>
    <source>
        <strain evidence="2">SYSU2018</strain>
    </source>
</reference>
<feature type="non-terminal residue" evidence="2">
    <location>
        <position position="135"/>
    </location>
</feature>
<gene>
    <name evidence="2" type="ORF">HHI36_004922</name>
</gene>
<evidence type="ECO:0000256" key="1">
    <source>
        <dbReference type="SAM" id="Phobius"/>
    </source>
</evidence>
<keyword evidence="1" id="KW-0812">Transmembrane</keyword>
<evidence type="ECO:0000313" key="3">
    <source>
        <dbReference type="Proteomes" id="UP001516400"/>
    </source>
</evidence>
<protein>
    <submittedName>
        <fullName evidence="2">Uncharacterized protein</fullName>
    </submittedName>
</protein>
<evidence type="ECO:0000313" key="2">
    <source>
        <dbReference type="EMBL" id="KAL3281718.1"/>
    </source>
</evidence>
<keyword evidence="1" id="KW-0472">Membrane</keyword>
<keyword evidence="1" id="KW-1133">Transmembrane helix</keyword>
<sequence length="135" mass="15500">MKEMTIAQHTRREALLGVRNESRLFSCNRDVFDVVMASATGFCFLLIVCTAARVQAVTKLPNTTGIDGQLTAELEIDKFFSYWVVFNNDDDVKMSGYFKAERKVGIEEAELFKFSIESHYLEYERSLKKKLILIV</sequence>
<dbReference type="EMBL" id="JABFTP020000144">
    <property type="protein sequence ID" value="KAL3281718.1"/>
    <property type="molecule type" value="Genomic_DNA"/>
</dbReference>
<keyword evidence="3" id="KW-1185">Reference proteome</keyword>
<accession>A0ABD2NSM2</accession>